<dbReference type="EMBL" id="CAJNNW010037505">
    <property type="protein sequence ID" value="CAE8742415.1"/>
    <property type="molecule type" value="Genomic_DNA"/>
</dbReference>
<evidence type="ECO:0000313" key="1">
    <source>
        <dbReference type="EMBL" id="CAE8742415.1"/>
    </source>
</evidence>
<gene>
    <name evidence="1" type="ORF">PGLA2088_LOCUS50958</name>
</gene>
<reference evidence="1" key="1">
    <citation type="submission" date="2021-02" db="EMBL/GenBank/DDBJ databases">
        <authorList>
            <person name="Dougan E. K."/>
            <person name="Rhodes N."/>
            <person name="Thang M."/>
            <person name="Chan C."/>
        </authorList>
    </citation>
    <scope>NUCLEOTIDE SEQUENCE</scope>
</reference>
<proteinExistence type="predicted"/>
<name>A0A813LZG5_POLGL</name>
<comment type="caution">
    <text evidence="1">The sequence shown here is derived from an EMBL/GenBank/DDBJ whole genome shotgun (WGS) entry which is preliminary data.</text>
</comment>
<accession>A0A813LZG5</accession>
<dbReference type="AlphaFoldDB" id="A0A813LZG5"/>
<evidence type="ECO:0008006" key="3">
    <source>
        <dbReference type="Google" id="ProtNLM"/>
    </source>
</evidence>
<evidence type="ECO:0000313" key="2">
    <source>
        <dbReference type="Proteomes" id="UP000626109"/>
    </source>
</evidence>
<protein>
    <recommendedName>
        <fullName evidence="3">PDZ domain-containing protein</fullName>
    </recommendedName>
</protein>
<dbReference type="Proteomes" id="UP000626109">
    <property type="component" value="Unassembled WGS sequence"/>
</dbReference>
<organism evidence="1 2">
    <name type="scientific">Polarella glacialis</name>
    <name type="common">Dinoflagellate</name>
    <dbReference type="NCBI Taxonomy" id="89957"/>
    <lineage>
        <taxon>Eukaryota</taxon>
        <taxon>Sar</taxon>
        <taxon>Alveolata</taxon>
        <taxon>Dinophyceae</taxon>
        <taxon>Suessiales</taxon>
        <taxon>Suessiaceae</taxon>
        <taxon>Polarella</taxon>
    </lineage>
</organism>
<sequence>MFAVCCAAEEGGNQITTGGLPLASVAKLPDATPVSAEPEAEPGAEEGAAPPAVADSFTVVFDCSGEGMQLGLLLDTVDGKSCIIQEITEGLVQNHNMKSSLDQVIKVHDKICSVNGSGSDKAELLKALEAVKRGAALTMCFERPKEQTVLINKPGQIGIELCYQQTSYGLTIKNIQSGLLDDWNRANPSTPIRTGARIVAMNGVTSGPMGLLKSMKESDILLLTVMNYQ</sequence>